<dbReference type="AlphaFoldDB" id="A0A4R6JEB2"/>
<reference evidence="2 3" key="1">
    <citation type="submission" date="2019-03" db="EMBL/GenBank/DDBJ databases">
        <title>Genomic Encyclopedia of Type Strains, Phase III (KMG-III): the genomes of soil and plant-associated and newly described type strains.</title>
        <authorList>
            <person name="Whitman W."/>
        </authorList>
    </citation>
    <scope>NUCLEOTIDE SEQUENCE [LARGE SCALE GENOMIC DNA]</scope>
    <source>
        <strain evidence="2 3">VKM Ac-2527</strain>
    </source>
</reference>
<evidence type="ECO:0000313" key="2">
    <source>
        <dbReference type="EMBL" id="TDO34240.1"/>
    </source>
</evidence>
<evidence type="ECO:0000313" key="3">
    <source>
        <dbReference type="Proteomes" id="UP000295388"/>
    </source>
</evidence>
<proteinExistence type="predicted"/>
<dbReference type="OrthoDB" id="9962536at2"/>
<evidence type="ECO:0000256" key="1">
    <source>
        <dbReference type="SAM" id="Phobius"/>
    </source>
</evidence>
<keyword evidence="3" id="KW-1185">Reference proteome</keyword>
<dbReference type="Proteomes" id="UP000295388">
    <property type="component" value="Unassembled WGS sequence"/>
</dbReference>
<keyword evidence="1" id="KW-1133">Transmembrane helix</keyword>
<sequence>MTYIGLAALLTLLCLLIVREIRQVYAPTAERRRQPLMTYAELVMWGACAVLVLPRLVELLT</sequence>
<protein>
    <submittedName>
        <fullName evidence="2">Uncharacterized protein</fullName>
    </submittedName>
</protein>
<keyword evidence="1" id="KW-0472">Membrane</keyword>
<name>A0A4R6JEB2_9ACTN</name>
<accession>A0A4R6JEB2</accession>
<comment type="caution">
    <text evidence="2">The sequence shown here is derived from an EMBL/GenBank/DDBJ whole genome shotgun (WGS) entry which is preliminary data.</text>
</comment>
<dbReference type="RefSeq" id="WP_133804957.1">
    <property type="nucleotide sequence ID" value="NZ_SNWQ01000028.1"/>
</dbReference>
<gene>
    <name evidence="2" type="ORF">EV643_12825</name>
</gene>
<organism evidence="2 3">
    <name type="scientific">Kribbella caucasensis</name>
    <dbReference type="NCBI Taxonomy" id="2512215"/>
    <lineage>
        <taxon>Bacteria</taxon>
        <taxon>Bacillati</taxon>
        <taxon>Actinomycetota</taxon>
        <taxon>Actinomycetes</taxon>
        <taxon>Propionibacteriales</taxon>
        <taxon>Kribbellaceae</taxon>
        <taxon>Kribbella</taxon>
    </lineage>
</organism>
<feature type="transmembrane region" description="Helical" evidence="1">
    <location>
        <begin position="36"/>
        <end position="57"/>
    </location>
</feature>
<dbReference type="EMBL" id="SNWQ01000028">
    <property type="protein sequence ID" value="TDO34240.1"/>
    <property type="molecule type" value="Genomic_DNA"/>
</dbReference>
<keyword evidence="1" id="KW-0812">Transmembrane</keyword>